<dbReference type="Pfam" id="PF01817">
    <property type="entry name" value="CM_2"/>
    <property type="match status" value="1"/>
</dbReference>
<dbReference type="EMBL" id="KF835987">
    <property type="protein sequence ID" value="AHY25006.1"/>
    <property type="molecule type" value="Genomic_DNA"/>
</dbReference>
<gene>
    <name evidence="2" type="ORF">PM2_044</name>
</gene>
<dbReference type="InterPro" id="IPR036263">
    <property type="entry name" value="Chorismate_II_sf"/>
</dbReference>
<dbReference type="RefSeq" id="YP_009211465.1">
    <property type="nucleotide sequence ID" value="NC_028940.1"/>
</dbReference>
<dbReference type="KEGG" id="vg:26637937"/>
<sequence>MSLYSLDNLRNEVSLIDEKIVKLLKKRFVITNDIGTVKKVNNIPIENLFIEADKLASIDPMLQSIFEEIFKVSKWQQTTM</sequence>
<dbReference type="GO" id="GO:0004106">
    <property type="term" value="F:chorismate mutase activity"/>
    <property type="evidence" value="ECO:0007669"/>
    <property type="project" value="InterPro"/>
</dbReference>
<feature type="domain" description="Chorismate mutase" evidence="1">
    <location>
        <begin position="1"/>
        <end position="80"/>
    </location>
</feature>
<dbReference type="GeneID" id="26637937"/>
<dbReference type="InterPro" id="IPR002701">
    <property type="entry name" value="CM_II_prokaryot"/>
</dbReference>
<dbReference type="Proteomes" id="UP000030739">
    <property type="component" value="Segment"/>
</dbReference>
<name>A0A0A0Q0A7_9CAUD</name>
<dbReference type="PROSITE" id="PS51168">
    <property type="entry name" value="CHORISMATE_MUT_2"/>
    <property type="match status" value="1"/>
</dbReference>
<protein>
    <recommendedName>
        <fullName evidence="1">Chorismate mutase domain-containing protein</fullName>
    </recommendedName>
</protein>
<dbReference type="InterPro" id="IPR036979">
    <property type="entry name" value="CM_dom_sf"/>
</dbReference>
<organism evidence="2 3">
    <name type="scientific">Pectobacterium bacteriophage PM2</name>
    <dbReference type="NCBI Taxonomy" id="1429794"/>
    <lineage>
        <taxon>Viruses</taxon>
        <taxon>Duplodnaviria</taxon>
        <taxon>Heunggongvirae</taxon>
        <taxon>Uroviricota</taxon>
        <taxon>Caudoviricetes</taxon>
        <taxon>Pantevenvirales</taxon>
        <taxon>Straboviridae</taxon>
        <taxon>Tevenvirinae</taxon>
        <taxon>Mosugukvirus</taxon>
        <taxon>Mosugukvirus pm2</taxon>
    </lineage>
</organism>
<proteinExistence type="predicted"/>
<dbReference type="Gene3D" id="1.20.59.10">
    <property type="entry name" value="Chorismate mutase"/>
    <property type="match status" value="1"/>
</dbReference>
<evidence type="ECO:0000313" key="3">
    <source>
        <dbReference type="Proteomes" id="UP000030739"/>
    </source>
</evidence>
<dbReference type="SMART" id="SM00830">
    <property type="entry name" value="CM_2"/>
    <property type="match status" value="1"/>
</dbReference>
<accession>A0A0A0Q0A7</accession>
<evidence type="ECO:0000313" key="2">
    <source>
        <dbReference type="EMBL" id="AHY25006.1"/>
    </source>
</evidence>
<reference evidence="2 3" key="1">
    <citation type="journal article" date="2015" name="Plant Pathol. J.">
        <title>Isolation and Genomic Characterization of the T4-Like Bacteriophage PM2 Infecting Pectobacterium carotovorum subsp. carotovorum.</title>
        <authorList>
            <person name="Lim J.A."/>
            <person name="Lee D.H."/>
            <person name="Heu S."/>
        </authorList>
    </citation>
    <scope>NUCLEOTIDE SEQUENCE [LARGE SCALE GENOMIC DNA]</scope>
</reference>
<dbReference type="GO" id="GO:0046417">
    <property type="term" value="P:chorismate metabolic process"/>
    <property type="evidence" value="ECO:0007669"/>
    <property type="project" value="InterPro"/>
</dbReference>
<dbReference type="SUPFAM" id="SSF48600">
    <property type="entry name" value="Chorismate mutase II"/>
    <property type="match status" value="1"/>
</dbReference>
<evidence type="ECO:0000259" key="1">
    <source>
        <dbReference type="PROSITE" id="PS51168"/>
    </source>
</evidence>
<keyword evidence="3" id="KW-1185">Reference proteome</keyword>